<dbReference type="Proteomes" id="UP001335648">
    <property type="component" value="Unassembled WGS sequence"/>
</dbReference>
<dbReference type="AlphaFoldDB" id="A0AAN8B6X9"/>
<dbReference type="EMBL" id="JAULUE010002064">
    <property type="protein sequence ID" value="KAK5879710.1"/>
    <property type="molecule type" value="Genomic_DNA"/>
</dbReference>
<evidence type="ECO:0000313" key="3">
    <source>
        <dbReference type="Proteomes" id="UP001335648"/>
    </source>
</evidence>
<organism evidence="2 3">
    <name type="scientific">Champsocephalus esox</name>
    <name type="common">pike icefish</name>
    <dbReference type="NCBI Taxonomy" id="159716"/>
    <lineage>
        <taxon>Eukaryota</taxon>
        <taxon>Metazoa</taxon>
        <taxon>Chordata</taxon>
        <taxon>Craniata</taxon>
        <taxon>Vertebrata</taxon>
        <taxon>Euteleostomi</taxon>
        <taxon>Actinopterygii</taxon>
        <taxon>Neopterygii</taxon>
        <taxon>Teleostei</taxon>
        <taxon>Neoteleostei</taxon>
        <taxon>Acanthomorphata</taxon>
        <taxon>Eupercaria</taxon>
        <taxon>Perciformes</taxon>
        <taxon>Notothenioidei</taxon>
        <taxon>Channichthyidae</taxon>
        <taxon>Champsocephalus</taxon>
    </lineage>
</organism>
<feature type="compositionally biased region" description="Polar residues" evidence="1">
    <location>
        <begin position="50"/>
        <end position="60"/>
    </location>
</feature>
<sequence length="87" mass="9283">MADNTIASYSYVKKSITVSINHIQPSSLDVNGDRRDPGRGTQVGVLQERVVQSGSRQVTSPAGLPLAERQGGQLPGAPDQKSAPERR</sequence>
<reference evidence="2 3" key="1">
    <citation type="journal article" date="2023" name="Mol. Biol. Evol.">
        <title>Genomics of Secondarily Temperate Adaptation in the Only Non-Antarctic Icefish.</title>
        <authorList>
            <person name="Rivera-Colon A.G."/>
            <person name="Rayamajhi N."/>
            <person name="Minhas B.F."/>
            <person name="Madrigal G."/>
            <person name="Bilyk K.T."/>
            <person name="Yoon V."/>
            <person name="Hune M."/>
            <person name="Gregory S."/>
            <person name="Cheng C.H.C."/>
            <person name="Catchen J.M."/>
        </authorList>
    </citation>
    <scope>NUCLEOTIDE SEQUENCE [LARGE SCALE GENOMIC DNA]</scope>
    <source>
        <strain evidence="2">JC2023a</strain>
    </source>
</reference>
<accession>A0AAN8B6X9</accession>
<keyword evidence="3" id="KW-1185">Reference proteome</keyword>
<protein>
    <submittedName>
        <fullName evidence="2">Uncharacterized protein</fullName>
    </submittedName>
</protein>
<proteinExistence type="predicted"/>
<evidence type="ECO:0000313" key="2">
    <source>
        <dbReference type="EMBL" id="KAK5879710.1"/>
    </source>
</evidence>
<feature type="region of interest" description="Disordered" evidence="1">
    <location>
        <begin position="45"/>
        <end position="87"/>
    </location>
</feature>
<gene>
    <name evidence="2" type="ORF">CesoFtcFv8_022804</name>
</gene>
<comment type="caution">
    <text evidence="2">The sequence shown here is derived from an EMBL/GenBank/DDBJ whole genome shotgun (WGS) entry which is preliminary data.</text>
</comment>
<name>A0AAN8B6X9_9TELE</name>
<evidence type="ECO:0000256" key="1">
    <source>
        <dbReference type="SAM" id="MobiDB-lite"/>
    </source>
</evidence>